<dbReference type="SUPFAM" id="SSF46689">
    <property type="entry name" value="Homeodomain-like"/>
    <property type="match status" value="1"/>
</dbReference>
<dbReference type="Gene3D" id="1.10.10.60">
    <property type="entry name" value="Homeodomain-like"/>
    <property type="match status" value="1"/>
</dbReference>
<dbReference type="GO" id="GO:0006338">
    <property type="term" value="P:chromatin remodeling"/>
    <property type="evidence" value="ECO:0007669"/>
    <property type="project" value="InterPro"/>
</dbReference>
<dbReference type="GO" id="GO:0000812">
    <property type="term" value="C:Swr1 complex"/>
    <property type="evidence" value="ECO:0007669"/>
    <property type="project" value="TreeGrafter"/>
</dbReference>
<dbReference type="Proteomes" id="UP000809789">
    <property type="component" value="Unassembled WGS sequence"/>
</dbReference>
<protein>
    <recommendedName>
        <fullName evidence="3">SWR1-complex protein 4</fullName>
    </recommendedName>
</protein>
<dbReference type="AlphaFoldDB" id="A0A8K0PDM1"/>
<comment type="caution">
    <text evidence="11">The sequence shown here is derived from an EMBL/GenBank/DDBJ whole genome shotgun (WGS) entry which is preliminary data.</text>
</comment>
<keyword evidence="6" id="KW-0804">Transcription</keyword>
<dbReference type="GO" id="GO:0000122">
    <property type="term" value="P:negative regulation of transcription by RNA polymerase II"/>
    <property type="evidence" value="ECO:0007669"/>
    <property type="project" value="TreeGrafter"/>
</dbReference>
<dbReference type="InterPro" id="IPR027109">
    <property type="entry name" value="Swc4/Dmap1"/>
</dbReference>
<dbReference type="OrthoDB" id="19740at2759"/>
<evidence type="ECO:0000256" key="7">
    <source>
        <dbReference type="ARBA" id="ARBA00023242"/>
    </source>
</evidence>
<evidence type="ECO:0000256" key="8">
    <source>
        <dbReference type="ARBA" id="ARBA00025264"/>
    </source>
</evidence>
<comment type="similarity">
    <text evidence="2">Belongs to the SWC4 family.</text>
</comment>
<evidence type="ECO:0000313" key="12">
    <source>
        <dbReference type="Proteomes" id="UP000809789"/>
    </source>
</evidence>
<organism evidence="11 12">
    <name type="scientific">Elsinoe batatas</name>
    <dbReference type="NCBI Taxonomy" id="2601811"/>
    <lineage>
        <taxon>Eukaryota</taxon>
        <taxon>Fungi</taxon>
        <taxon>Dikarya</taxon>
        <taxon>Ascomycota</taxon>
        <taxon>Pezizomycotina</taxon>
        <taxon>Dothideomycetes</taxon>
        <taxon>Dothideomycetidae</taxon>
        <taxon>Myriangiales</taxon>
        <taxon>Elsinoaceae</taxon>
        <taxon>Elsinoe</taxon>
    </lineage>
</organism>
<feature type="region of interest" description="Disordered" evidence="9">
    <location>
        <begin position="456"/>
        <end position="510"/>
    </location>
</feature>
<dbReference type="GO" id="GO:0006281">
    <property type="term" value="P:DNA repair"/>
    <property type="evidence" value="ECO:0007669"/>
    <property type="project" value="InterPro"/>
</dbReference>
<sequence length="510" mass="58052">MSAQDMRDMLGIDPNAVRPPPSKKRKLVDKRPTEKGMAREVSALMGERAPPVSMIQVQPKYKQRPKRHMKVTPWELAPFKNEARTDGLELHHWQKKRQLKTETSMGENGEAAPEESKTEKVEKPYQFAKYNVQVDVPVYTEEVYEASMKNEDWSKEETDYLVTLVKDYGQKWAIVWDRYEFSTPEGQAKTRSMEDLKSRFYAVRAAVLAHQTPVASMNGQQYELYQMLTHFDAKQETSRKRMTEAHLYRSEIEVQEETALLAELQRIMMHHTTLESARKDLRERLDYPSSGHPTMQYTTSQALGQLFQQLLAADRSKKDRRLKELPNVQTHVPSSAHRDSITATSKRPRDSLASATSAPDIPETRSRALSPHSKDRFFVSLHDKLSSGVSFASDKLSKPRIAKSTVQTERITAILTQLKVPDIIPLPTGKVVEEFEKLMGKVMGLLEMRKVAEREEGELKVREAEKGIRNSEGGDGAGDGEVERGKKRSASVLSEVEGEGREKRSKRQAS</sequence>
<gene>
    <name evidence="11" type="ORF">KVT40_007789</name>
</gene>
<dbReference type="PANTHER" id="PTHR12855">
    <property type="entry name" value="DNA METHYLTRANSFERASE 1-ASSOCIATED PROTEIN 1 FAMILY MEMBER"/>
    <property type="match status" value="1"/>
</dbReference>
<keyword evidence="7" id="KW-0539">Nucleus</keyword>
<evidence type="ECO:0000256" key="3">
    <source>
        <dbReference type="ARBA" id="ARBA00019132"/>
    </source>
</evidence>
<proteinExistence type="inferred from homology"/>
<reference evidence="11" key="1">
    <citation type="submission" date="2021-07" db="EMBL/GenBank/DDBJ databases">
        <title>Elsinoe batatas strain:CRI-CJ2 Genome sequencing and assembly.</title>
        <authorList>
            <person name="Huang L."/>
        </authorList>
    </citation>
    <scope>NUCLEOTIDE SEQUENCE</scope>
    <source>
        <strain evidence="11">CRI-CJ2</strain>
    </source>
</reference>
<keyword evidence="5" id="KW-0805">Transcription regulation</keyword>
<dbReference type="InterPro" id="IPR032563">
    <property type="entry name" value="DAMP1_SANT-like"/>
</dbReference>
<feature type="region of interest" description="Disordered" evidence="9">
    <location>
        <begin position="1"/>
        <end position="35"/>
    </location>
</feature>
<feature type="region of interest" description="Disordered" evidence="9">
    <location>
        <begin position="325"/>
        <end position="369"/>
    </location>
</feature>
<evidence type="ECO:0000256" key="5">
    <source>
        <dbReference type="ARBA" id="ARBA00023015"/>
    </source>
</evidence>
<accession>A0A8K0PDM1</accession>
<evidence type="ECO:0000313" key="11">
    <source>
        <dbReference type="EMBL" id="KAG8624722.1"/>
    </source>
</evidence>
<name>A0A8K0PDM1_9PEZI</name>
<dbReference type="SMART" id="SM00717">
    <property type="entry name" value="SANT"/>
    <property type="match status" value="1"/>
</dbReference>
<evidence type="ECO:0000256" key="9">
    <source>
        <dbReference type="SAM" id="MobiDB-lite"/>
    </source>
</evidence>
<dbReference type="PROSITE" id="PS50090">
    <property type="entry name" value="MYB_LIKE"/>
    <property type="match status" value="1"/>
</dbReference>
<dbReference type="Pfam" id="PF16282">
    <property type="entry name" value="SANT_DAMP1_like"/>
    <property type="match status" value="1"/>
</dbReference>
<comment type="subcellular location">
    <subcellularLocation>
        <location evidence="1">Nucleus</location>
    </subcellularLocation>
</comment>
<evidence type="ECO:0000259" key="10">
    <source>
        <dbReference type="PROSITE" id="PS50090"/>
    </source>
</evidence>
<dbReference type="GO" id="GO:0035267">
    <property type="term" value="C:NuA4 histone acetyltransferase complex"/>
    <property type="evidence" value="ECO:0007669"/>
    <property type="project" value="InterPro"/>
</dbReference>
<evidence type="ECO:0000256" key="6">
    <source>
        <dbReference type="ARBA" id="ARBA00023163"/>
    </source>
</evidence>
<evidence type="ECO:0000256" key="2">
    <source>
        <dbReference type="ARBA" id="ARBA00006918"/>
    </source>
</evidence>
<feature type="domain" description="Myb-like" evidence="10">
    <location>
        <begin position="145"/>
        <end position="204"/>
    </location>
</feature>
<feature type="compositionally biased region" description="Basic and acidic residues" evidence="9">
    <location>
        <begin position="456"/>
        <end position="469"/>
    </location>
</feature>
<keyword evidence="4" id="KW-0156">Chromatin regulator</keyword>
<dbReference type="InterPro" id="IPR001005">
    <property type="entry name" value="SANT/Myb"/>
</dbReference>
<comment type="function">
    <text evidence="8">Component of the SWR1 complex which mediates the ATP-dependent exchange of histone H2A for the H2A variant HZT1 leading to transcriptional regulation of selected genes by chromatin remodeling. Component of the NuA4 histone acetyltransferase complex which is involved in transcriptional activation of selected genes principally by acetylation of nucleosomal histone H4 and H2A. The NuA4 complex is also involved in DNA repair.</text>
</comment>
<feature type="region of interest" description="Disordered" evidence="9">
    <location>
        <begin position="95"/>
        <end position="120"/>
    </location>
</feature>
<evidence type="ECO:0000256" key="4">
    <source>
        <dbReference type="ARBA" id="ARBA00022853"/>
    </source>
</evidence>
<dbReference type="EMBL" id="JAESVG020000009">
    <property type="protein sequence ID" value="KAG8624722.1"/>
    <property type="molecule type" value="Genomic_DNA"/>
</dbReference>
<dbReference type="PANTHER" id="PTHR12855:SF10">
    <property type="entry name" value="DNA METHYLTRANSFERASE 1-ASSOCIATED PROTEIN 1"/>
    <property type="match status" value="1"/>
</dbReference>
<dbReference type="GO" id="GO:0003714">
    <property type="term" value="F:transcription corepressor activity"/>
    <property type="evidence" value="ECO:0007669"/>
    <property type="project" value="TreeGrafter"/>
</dbReference>
<keyword evidence="12" id="KW-1185">Reference proteome</keyword>
<evidence type="ECO:0000256" key="1">
    <source>
        <dbReference type="ARBA" id="ARBA00004123"/>
    </source>
</evidence>
<dbReference type="InterPro" id="IPR009057">
    <property type="entry name" value="Homeodomain-like_sf"/>
</dbReference>
<feature type="compositionally biased region" description="Basic and acidic residues" evidence="9">
    <location>
        <begin position="1"/>
        <end position="10"/>
    </location>
</feature>